<dbReference type="Proteomes" id="UP001348149">
    <property type="component" value="Unassembled WGS sequence"/>
</dbReference>
<feature type="transmembrane region" description="Helical" evidence="1">
    <location>
        <begin position="78"/>
        <end position="97"/>
    </location>
</feature>
<evidence type="ECO:0000313" key="3">
    <source>
        <dbReference type="Proteomes" id="UP001348149"/>
    </source>
</evidence>
<sequence>MLIQIAHLYASACLGIAFFQVALIAGAPLGAYTQGGRHTGALPTSGRAIAAVSIPLVLLQGLAILSAAGFPGLGWPRWTGWAALALSVVTAVLNAITPSEKERAVWSPITIVLAGMAAYVMIVSG</sequence>
<accession>A0ABU6HC25</accession>
<feature type="transmembrane region" description="Helical" evidence="1">
    <location>
        <begin position="48"/>
        <end position="72"/>
    </location>
</feature>
<keyword evidence="1" id="KW-0472">Membrane</keyword>
<organism evidence="2 3">
    <name type="scientific">Mesobacterium hydrothermale</name>
    <dbReference type="NCBI Taxonomy" id="3111907"/>
    <lineage>
        <taxon>Bacteria</taxon>
        <taxon>Pseudomonadati</taxon>
        <taxon>Pseudomonadota</taxon>
        <taxon>Alphaproteobacteria</taxon>
        <taxon>Rhodobacterales</taxon>
        <taxon>Roseobacteraceae</taxon>
        <taxon>Mesobacterium</taxon>
    </lineage>
</organism>
<gene>
    <name evidence="2" type="ORF">VK792_01905</name>
</gene>
<feature type="transmembrane region" description="Helical" evidence="1">
    <location>
        <begin position="6"/>
        <end position="27"/>
    </location>
</feature>
<comment type="caution">
    <text evidence="2">The sequence shown here is derived from an EMBL/GenBank/DDBJ whole genome shotgun (WGS) entry which is preliminary data.</text>
</comment>
<dbReference type="EMBL" id="JAYLLH010000002">
    <property type="protein sequence ID" value="MEC3860027.1"/>
    <property type="molecule type" value="Genomic_DNA"/>
</dbReference>
<evidence type="ECO:0000256" key="1">
    <source>
        <dbReference type="SAM" id="Phobius"/>
    </source>
</evidence>
<proteinExistence type="predicted"/>
<evidence type="ECO:0008006" key="4">
    <source>
        <dbReference type="Google" id="ProtNLM"/>
    </source>
</evidence>
<name>A0ABU6HC25_9RHOB</name>
<keyword evidence="1" id="KW-1133">Transmembrane helix</keyword>
<evidence type="ECO:0000313" key="2">
    <source>
        <dbReference type="EMBL" id="MEC3860027.1"/>
    </source>
</evidence>
<dbReference type="RefSeq" id="WP_326295654.1">
    <property type="nucleotide sequence ID" value="NZ_JAYLLH010000002.1"/>
</dbReference>
<keyword evidence="3" id="KW-1185">Reference proteome</keyword>
<protein>
    <recommendedName>
        <fullName evidence="4">Integral membrane protein</fullName>
    </recommendedName>
</protein>
<reference evidence="2 3" key="1">
    <citation type="submission" date="2024-01" db="EMBL/GenBank/DDBJ databases">
        <title>Mesobacterium rodlantinim sp. nov., isolated from shallow sea hydrothermal systems off Kueishantao Island.</title>
        <authorList>
            <person name="Su Z."/>
            <person name="Tang K."/>
        </authorList>
    </citation>
    <scope>NUCLEOTIDE SEQUENCE [LARGE SCALE GENOMIC DNA]</scope>
    <source>
        <strain evidence="2 3">TK19101</strain>
    </source>
</reference>
<feature type="transmembrane region" description="Helical" evidence="1">
    <location>
        <begin position="104"/>
        <end position="122"/>
    </location>
</feature>
<keyword evidence="1" id="KW-0812">Transmembrane</keyword>